<feature type="transmembrane region" description="Helical" evidence="1">
    <location>
        <begin position="178"/>
        <end position="199"/>
    </location>
</feature>
<feature type="transmembrane region" description="Helical" evidence="1">
    <location>
        <begin position="18"/>
        <end position="36"/>
    </location>
</feature>
<keyword evidence="1" id="KW-1133">Transmembrane helix</keyword>
<dbReference type="InterPro" id="IPR043128">
    <property type="entry name" value="Rev_trsase/Diguanyl_cyclase"/>
</dbReference>
<evidence type="ECO:0000313" key="6">
    <source>
        <dbReference type="Proteomes" id="UP000659904"/>
    </source>
</evidence>
<evidence type="ECO:0000259" key="3">
    <source>
        <dbReference type="PROSITE" id="PS50113"/>
    </source>
</evidence>
<dbReference type="PROSITE" id="PS50112">
    <property type="entry name" value="PAS"/>
    <property type="match status" value="1"/>
</dbReference>
<keyword evidence="6" id="KW-1185">Reference proteome</keyword>
<keyword evidence="1" id="KW-0812">Transmembrane</keyword>
<dbReference type="SMART" id="SM00267">
    <property type="entry name" value="GGDEF"/>
    <property type="match status" value="1"/>
</dbReference>
<dbReference type="InterPro" id="IPR052155">
    <property type="entry name" value="Biofilm_reg_signaling"/>
</dbReference>
<dbReference type="Pfam" id="PF00989">
    <property type="entry name" value="PAS"/>
    <property type="match status" value="1"/>
</dbReference>
<feature type="transmembrane region" description="Helical" evidence="1">
    <location>
        <begin position="57"/>
        <end position="80"/>
    </location>
</feature>
<dbReference type="Pfam" id="PF00990">
    <property type="entry name" value="GGDEF"/>
    <property type="match status" value="1"/>
</dbReference>
<gene>
    <name evidence="5" type="ORF">Cci01nite_79900</name>
</gene>
<dbReference type="SUPFAM" id="SSF55785">
    <property type="entry name" value="PYP-like sensor domain (PAS domain)"/>
    <property type="match status" value="1"/>
</dbReference>
<dbReference type="Gene3D" id="3.30.450.20">
    <property type="entry name" value="PAS domain"/>
    <property type="match status" value="1"/>
</dbReference>
<dbReference type="InterPro" id="IPR029787">
    <property type="entry name" value="Nucleotide_cyclase"/>
</dbReference>
<organism evidence="5 6">
    <name type="scientific">Catellatospora citrea</name>
    <dbReference type="NCBI Taxonomy" id="53366"/>
    <lineage>
        <taxon>Bacteria</taxon>
        <taxon>Bacillati</taxon>
        <taxon>Actinomycetota</taxon>
        <taxon>Actinomycetes</taxon>
        <taxon>Micromonosporales</taxon>
        <taxon>Micromonosporaceae</taxon>
        <taxon>Catellatospora</taxon>
    </lineage>
</organism>
<accession>A0A8J3P407</accession>
<dbReference type="PANTHER" id="PTHR44757:SF2">
    <property type="entry name" value="BIOFILM ARCHITECTURE MAINTENANCE PROTEIN MBAA"/>
    <property type="match status" value="1"/>
</dbReference>
<sequence length="604" mass="64395">MFTAAAALLVGLGPRPRLAMYETLCVLYGLYTVGALREARRGSPKEPRTRSFWRWATVGGVLLVAGSLVQVVAGVGAWPAAASPMMITKTLAVAAFATITWPMLAWPLNVAGRQRLRVLLDAATVVCGVGVFTWVLAHDNGARPVNELDLLLTLLASGVLVATAFAMVRLILSGSAPFSPATAATGTSALLLLAIGIATDGLTGPQPDARLLFTSKLLSGALLAVTPQVERITHKARDAVVPPRRISGTLPYLAVAAAQVLLIVQLGKHGLTVATWGVIVGMALITALVTVRQKVTATDNDRLIDRLDATLATLSAQERRFRSLVQNATDVTLVVDRAGDIVYASPSLGTVLGVSPQDAVGRAACQALPANLPTGARRWAEQLSSHATHRDELHLRQRDGTLKYLELISTNLLDDPAVNGVVINLRDVTEAKDLQRRLRHEATHDALTGLANRALLNEQLSAGRARGDSAVLLLDLDGFKEVNDQFGHHVGDQLLVVVARRLRHMVRPVDMVARLGGDEFVVLLRHESAEAAMVTARRILQRLAGNAYVDGRNLQVQTSIGVAVGTDVEFDTLLRHADEAMYQAKRSGCGVALHSGMNTEPAAA</sequence>
<dbReference type="PROSITE" id="PS50887">
    <property type="entry name" value="GGDEF"/>
    <property type="match status" value="1"/>
</dbReference>
<evidence type="ECO:0000313" key="5">
    <source>
        <dbReference type="EMBL" id="GIG02897.1"/>
    </source>
</evidence>
<evidence type="ECO:0000256" key="1">
    <source>
        <dbReference type="SAM" id="Phobius"/>
    </source>
</evidence>
<feature type="domain" description="PAS" evidence="2">
    <location>
        <begin position="317"/>
        <end position="362"/>
    </location>
</feature>
<dbReference type="AlphaFoldDB" id="A0A8J3P407"/>
<dbReference type="InterPro" id="IPR000160">
    <property type="entry name" value="GGDEF_dom"/>
</dbReference>
<dbReference type="Proteomes" id="UP000659904">
    <property type="component" value="Unassembled WGS sequence"/>
</dbReference>
<feature type="domain" description="GGDEF" evidence="4">
    <location>
        <begin position="467"/>
        <end position="597"/>
    </location>
</feature>
<dbReference type="NCBIfam" id="TIGR00254">
    <property type="entry name" value="GGDEF"/>
    <property type="match status" value="1"/>
</dbReference>
<dbReference type="PROSITE" id="PS50113">
    <property type="entry name" value="PAC"/>
    <property type="match status" value="1"/>
</dbReference>
<dbReference type="Gene3D" id="3.30.70.270">
    <property type="match status" value="1"/>
</dbReference>
<dbReference type="SUPFAM" id="SSF55073">
    <property type="entry name" value="Nucleotide cyclase"/>
    <property type="match status" value="1"/>
</dbReference>
<dbReference type="InterPro" id="IPR013767">
    <property type="entry name" value="PAS_fold"/>
</dbReference>
<feature type="domain" description="PAC" evidence="3">
    <location>
        <begin position="389"/>
        <end position="440"/>
    </location>
</feature>
<name>A0A8J3P407_9ACTN</name>
<dbReference type="FunFam" id="3.30.70.270:FF:000001">
    <property type="entry name" value="Diguanylate cyclase domain protein"/>
    <property type="match status" value="1"/>
</dbReference>
<evidence type="ECO:0008006" key="7">
    <source>
        <dbReference type="Google" id="ProtNLM"/>
    </source>
</evidence>
<dbReference type="InterPro" id="IPR000014">
    <property type="entry name" value="PAS"/>
</dbReference>
<feature type="transmembrane region" description="Helical" evidence="1">
    <location>
        <begin position="118"/>
        <end position="138"/>
    </location>
</feature>
<keyword evidence="1" id="KW-0472">Membrane</keyword>
<dbReference type="EMBL" id="BONH01000063">
    <property type="protein sequence ID" value="GIG02897.1"/>
    <property type="molecule type" value="Genomic_DNA"/>
</dbReference>
<evidence type="ECO:0000259" key="2">
    <source>
        <dbReference type="PROSITE" id="PS50112"/>
    </source>
</evidence>
<evidence type="ECO:0000259" key="4">
    <source>
        <dbReference type="PROSITE" id="PS50887"/>
    </source>
</evidence>
<protein>
    <recommendedName>
        <fullName evidence="7">PAS domain S-box-containing protein/diguanylate cyclase (GGDEF)-like protein</fullName>
    </recommendedName>
</protein>
<dbReference type="InterPro" id="IPR035965">
    <property type="entry name" value="PAS-like_dom_sf"/>
</dbReference>
<dbReference type="PANTHER" id="PTHR44757">
    <property type="entry name" value="DIGUANYLATE CYCLASE DGCP"/>
    <property type="match status" value="1"/>
</dbReference>
<feature type="transmembrane region" description="Helical" evidence="1">
    <location>
        <begin position="86"/>
        <end position="106"/>
    </location>
</feature>
<dbReference type="GO" id="GO:0006355">
    <property type="term" value="P:regulation of DNA-templated transcription"/>
    <property type="evidence" value="ECO:0007669"/>
    <property type="project" value="InterPro"/>
</dbReference>
<comment type="caution">
    <text evidence="5">The sequence shown here is derived from an EMBL/GenBank/DDBJ whole genome shotgun (WGS) entry which is preliminary data.</text>
</comment>
<reference evidence="5 6" key="1">
    <citation type="submission" date="2021-01" db="EMBL/GenBank/DDBJ databases">
        <title>Whole genome shotgun sequence of Catellatospora citrea NBRC 14495.</title>
        <authorList>
            <person name="Komaki H."/>
            <person name="Tamura T."/>
        </authorList>
    </citation>
    <scope>NUCLEOTIDE SEQUENCE [LARGE SCALE GENOMIC DNA]</scope>
    <source>
        <strain evidence="5 6">NBRC 14495</strain>
    </source>
</reference>
<dbReference type="CDD" id="cd00130">
    <property type="entry name" value="PAS"/>
    <property type="match status" value="1"/>
</dbReference>
<feature type="transmembrane region" description="Helical" evidence="1">
    <location>
        <begin position="273"/>
        <end position="291"/>
    </location>
</feature>
<feature type="transmembrane region" description="Helical" evidence="1">
    <location>
        <begin position="150"/>
        <end position="171"/>
    </location>
</feature>
<dbReference type="NCBIfam" id="TIGR00229">
    <property type="entry name" value="sensory_box"/>
    <property type="match status" value="1"/>
</dbReference>
<dbReference type="SMART" id="SM00091">
    <property type="entry name" value="PAS"/>
    <property type="match status" value="1"/>
</dbReference>
<dbReference type="CDD" id="cd01949">
    <property type="entry name" value="GGDEF"/>
    <property type="match status" value="1"/>
</dbReference>
<dbReference type="InterPro" id="IPR000700">
    <property type="entry name" value="PAS-assoc_C"/>
</dbReference>
<proteinExistence type="predicted"/>